<dbReference type="GO" id="GO:0016020">
    <property type="term" value="C:membrane"/>
    <property type="evidence" value="ECO:0007669"/>
    <property type="project" value="UniProtKB-SubCell"/>
</dbReference>
<dbReference type="OrthoDB" id="429183at2759"/>
<evidence type="ECO:0000256" key="1">
    <source>
        <dbReference type="ARBA" id="ARBA00004141"/>
    </source>
</evidence>
<evidence type="ECO:0000256" key="5">
    <source>
        <dbReference type="SAM" id="MobiDB-lite"/>
    </source>
</evidence>
<keyword evidence="3 6" id="KW-1133">Transmembrane helix</keyword>
<evidence type="ECO:0000313" key="7">
    <source>
        <dbReference type="EMBL" id="OMJ94563.1"/>
    </source>
</evidence>
<comment type="caution">
    <text evidence="7">The sequence shown here is derived from an EMBL/GenBank/DDBJ whole genome shotgun (WGS) entry which is preliminary data.</text>
</comment>
<feature type="compositionally biased region" description="Basic and acidic residues" evidence="5">
    <location>
        <begin position="177"/>
        <end position="211"/>
    </location>
</feature>
<protein>
    <recommendedName>
        <fullName evidence="9">Ion transport domain-containing protein</fullName>
    </recommendedName>
</protein>
<feature type="transmembrane region" description="Helical" evidence="6">
    <location>
        <begin position="134"/>
        <end position="152"/>
    </location>
</feature>
<name>A0A1R2D004_9CILI</name>
<proteinExistence type="predicted"/>
<feature type="transmembrane region" description="Helical" evidence="6">
    <location>
        <begin position="70"/>
        <end position="90"/>
    </location>
</feature>
<feature type="transmembrane region" description="Helical" evidence="6">
    <location>
        <begin position="44"/>
        <end position="64"/>
    </location>
</feature>
<accession>A0A1R2D004</accession>
<dbReference type="PANTHER" id="PTHR38483:SF1">
    <property type="entry name" value="ION TRANSPORT DOMAIN-CONTAINING PROTEIN"/>
    <property type="match status" value="1"/>
</dbReference>
<evidence type="ECO:0008006" key="9">
    <source>
        <dbReference type="Google" id="ProtNLM"/>
    </source>
</evidence>
<sequence length="211" mass="24221">MANKSVHGLFSPLEVVSTNNLLKIQQDQCKIRMSRIYYSSIFKIYYLSLIVLCSVCIFLTLFDFYQNTSILFLLEILASVLLVSECIYRGFMQGWNIYIKRLSNAIDLIITVVSIILIWIGYKIGGGIGEIDEVTAIGILIVRCGIQLIRLIRALRRRKDQDIQIIDLNGISEGEEMPQHTEKNLRAPRPSDKQRKTGNKKRYDDSVDESR</sequence>
<gene>
    <name evidence="7" type="ORF">SteCoe_2207</name>
</gene>
<evidence type="ECO:0000256" key="3">
    <source>
        <dbReference type="ARBA" id="ARBA00022989"/>
    </source>
</evidence>
<keyword evidence="4 6" id="KW-0472">Membrane</keyword>
<reference evidence="7 8" key="1">
    <citation type="submission" date="2016-11" db="EMBL/GenBank/DDBJ databases">
        <title>The macronuclear genome of Stentor coeruleus: a giant cell with tiny introns.</title>
        <authorList>
            <person name="Slabodnick M."/>
            <person name="Ruby J.G."/>
            <person name="Reiff S.B."/>
            <person name="Swart E.C."/>
            <person name="Gosai S."/>
            <person name="Prabakaran S."/>
            <person name="Witkowska E."/>
            <person name="Larue G.E."/>
            <person name="Fisher S."/>
            <person name="Freeman R.M."/>
            <person name="Gunawardena J."/>
            <person name="Chu W."/>
            <person name="Stover N.A."/>
            <person name="Gregory B.D."/>
            <person name="Nowacki M."/>
            <person name="Derisi J."/>
            <person name="Roy S.W."/>
            <person name="Marshall W.F."/>
            <person name="Sood P."/>
        </authorList>
    </citation>
    <scope>NUCLEOTIDE SEQUENCE [LARGE SCALE GENOMIC DNA]</scope>
    <source>
        <strain evidence="7">WM001</strain>
    </source>
</reference>
<dbReference type="EMBL" id="MPUH01000024">
    <property type="protein sequence ID" value="OMJ94563.1"/>
    <property type="molecule type" value="Genomic_DNA"/>
</dbReference>
<organism evidence="7 8">
    <name type="scientific">Stentor coeruleus</name>
    <dbReference type="NCBI Taxonomy" id="5963"/>
    <lineage>
        <taxon>Eukaryota</taxon>
        <taxon>Sar</taxon>
        <taxon>Alveolata</taxon>
        <taxon>Ciliophora</taxon>
        <taxon>Postciliodesmatophora</taxon>
        <taxon>Heterotrichea</taxon>
        <taxon>Heterotrichida</taxon>
        <taxon>Stentoridae</taxon>
        <taxon>Stentor</taxon>
    </lineage>
</organism>
<evidence type="ECO:0000256" key="6">
    <source>
        <dbReference type="SAM" id="Phobius"/>
    </source>
</evidence>
<dbReference type="AlphaFoldDB" id="A0A1R2D004"/>
<evidence type="ECO:0000313" key="8">
    <source>
        <dbReference type="Proteomes" id="UP000187209"/>
    </source>
</evidence>
<evidence type="ECO:0000256" key="4">
    <source>
        <dbReference type="ARBA" id="ARBA00023136"/>
    </source>
</evidence>
<evidence type="ECO:0000256" key="2">
    <source>
        <dbReference type="ARBA" id="ARBA00022692"/>
    </source>
</evidence>
<dbReference type="InterPro" id="IPR027359">
    <property type="entry name" value="Volt_channel_dom_sf"/>
</dbReference>
<dbReference type="PANTHER" id="PTHR38483">
    <property type="entry name" value="CHROMOSOME 1, WHOLE GENOME SHOTGUN SEQUENCE"/>
    <property type="match status" value="1"/>
</dbReference>
<dbReference type="Gene3D" id="1.20.120.350">
    <property type="entry name" value="Voltage-gated potassium channels. Chain C"/>
    <property type="match status" value="1"/>
</dbReference>
<comment type="subcellular location">
    <subcellularLocation>
        <location evidence="1">Membrane</location>
        <topology evidence="1">Multi-pass membrane protein</topology>
    </subcellularLocation>
</comment>
<dbReference type="SUPFAM" id="SSF81324">
    <property type="entry name" value="Voltage-gated potassium channels"/>
    <property type="match status" value="1"/>
</dbReference>
<dbReference type="Proteomes" id="UP000187209">
    <property type="component" value="Unassembled WGS sequence"/>
</dbReference>
<keyword evidence="8" id="KW-1185">Reference proteome</keyword>
<keyword evidence="2 6" id="KW-0812">Transmembrane</keyword>
<feature type="transmembrane region" description="Helical" evidence="6">
    <location>
        <begin position="102"/>
        <end position="122"/>
    </location>
</feature>
<feature type="region of interest" description="Disordered" evidence="5">
    <location>
        <begin position="174"/>
        <end position="211"/>
    </location>
</feature>